<dbReference type="SUPFAM" id="SSF56601">
    <property type="entry name" value="beta-lactamase/transpeptidase-like"/>
    <property type="match status" value="1"/>
</dbReference>
<evidence type="ECO:0000259" key="1">
    <source>
        <dbReference type="Pfam" id="PF13354"/>
    </source>
</evidence>
<dbReference type="GO" id="GO:0030655">
    <property type="term" value="P:beta-lactam antibiotic catabolic process"/>
    <property type="evidence" value="ECO:0007669"/>
    <property type="project" value="InterPro"/>
</dbReference>
<dbReference type="InterPro" id="IPR000871">
    <property type="entry name" value="Beta-lactam_class-A"/>
</dbReference>
<dbReference type="PANTHER" id="PTHR35333:SF3">
    <property type="entry name" value="BETA-LACTAMASE-TYPE TRANSPEPTIDASE FOLD CONTAINING PROTEIN"/>
    <property type="match status" value="1"/>
</dbReference>
<feature type="domain" description="Beta-lactamase class A catalytic" evidence="1">
    <location>
        <begin position="171"/>
        <end position="369"/>
    </location>
</feature>
<sequence length="396" mass="44611">MKSESIKKWRIFGMDKRVVAVLGLTGVVLMLSVISIKMERNSSQAEVGKGITITDSISEPAKKNKAFSNDYVVTEPYFPRLSMEDETLGQDVLPIGTLVSVKPIEGNSDWVEIESDPKKGFVEKSVLKKRETYIEKRESKRKPTFSSGEFKEKLDADLASFLAEKGGDISVHVETTDNKFAYNFYGDEVKRTASSIKLPFISYLMTLVDSGLVDLDTVLTYTANFKLDGTGIIQFEPFGSQYTVKELAELVIRHSDNVAYIMLLNFVGEANFIQFLAELDPASPPNRVFSTARILSKSMEYVHKKQEKSDNMKLLYNWIQNSTFDDGVEIGLPGVDVAHKTGWMPMYKVSNDISLVFDKERPYYMTIMTVGYGDDYSEQAIGDIAKLVDKNMLRLK</sequence>
<dbReference type="Gene3D" id="3.40.710.10">
    <property type="entry name" value="DD-peptidase/beta-lactamase superfamily"/>
    <property type="match status" value="1"/>
</dbReference>
<accession>A0A430ABA9</accession>
<dbReference type="InterPro" id="IPR045155">
    <property type="entry name" value="Beta-lactam_cat"/>
</dbReference>
<dbReference type="InterPro" id="IPR012338">
    <property type="entry name" value="Beta-lactam/transpept-like"/>
</dbReference>
<organism evidence="2 3">
    <name type="scientific">Vagococcus fessus</name>
    <dbReference type="NCBI Taxonomy" id="120370"/>
    <lineage>
        <taxon>Bacteria</taxon>
        <taxon>Bacillati</taxon>
        <taxon>Bacillota</taxon>
        <taxon>Bacilli</taxon>
        <taxon>Lactobacillales</taxon>
        <taxon>Enterococcaceae</taxon>
        <taxon>Vagococcus</taxon>
    </lineage>
</organism>
<dbReference type="OrthoDB" id="9775096at2"/>
<name>A0A430ABA9_9ENTE</name>
<protein>
    <recommendedName>
        <fullName evidence="1">Beta-lactamase class A catalytic domain-containing protein</fullName>
    </recommendedName>
</protein>
<gene>
    <name evidence="2" type="ORF">CBF31_00325</name>
</gene>
<dbReference type="AlphaFoldDB" id="A0A430ABA9"/>
<dbReference type="EMBL" id="NGJY01000001">
    <property type="protein sequence ID" value="RSU04500.1"/>
    <property type="molecule type" value="Genomic_DNA"/>
</dbReference>
<keyword evidence="3" id="KW-1185">Reference proteome</keyword>
<dbReference type="GO" id="GO:0008800">
    <property type="term" value="F:beta-lactamase activity"/>
    <property type="evidence" value="ECO:0007669"/>
    <property type="project" value="InterPro"/>
</dbReference>
<evidence type="ECO:0000313" key="3">
    <source>
        <dbReference type="Proteomes" id="UP000287101"/>
    </source>
</evidence>
<dbReference type="PANTHER" id="PTHR35333">
    <property type="entry name" value="BETA-LACTAMASE"/>
    <property type="match status" value="1"/>
</dbReference>
<reference evidence="2 3" key="1">
    <citation type="submission" date="2017-05" db="EMBL/GenBank/DDBJ databases">
        <title>Vagococcus spp. assemblies.</title>
        <authorList>
            <person name="Gulvik C.A."/>
        </authorList>
    </citation>
    <scope>NUCLEOTIDE SEQUENCE [LARGE SCALE GENOMIC DNA]</scope>
    <source>
        <strain evidence="2 3">CCUG 41755</strain>
    </source>
</reference>
<dbReference type="GO" id="GO:0046677">
    <property type="term" value="P:response to antibiotic"/>
    <property type="evidence" value="ECO:0007669"/>
    <property type="project" value="InterPro"/>
</dbReference>
<comment type="caution">
    <text evidence="2">The sequence shown here is derived from an EMBL/GenBank/DDBJ whole genome shotgun (WGS) entry which is preliminary data.</text>
</comment>
<evidence type="ECO:0000313" key="2">
    <source>
        <dbReference type="EMBL" id="RSU04500.1"/>
    </source>
</evidence>
<proteinExistence type="predicted"/>
<dbReference type="Pfam" id="PF13354">
    <property type="entry name" value="Beta-lactamase2"/>
    <property type="match status" value="1"/>
</dbReference>
<dbReference type="Proteomes" id="UP000287101">
    <property type="component" value="Unassembled WGS sequence"/>
</dbReference>